<feature type="compositionally biased region" description="Polar residues" evidence="1">
    <location>
        <begin position="172"/>
        <end position="187"/>
    </location>
</feature>
<feature type="region of interest" description="Disordered" evidence="1">
    <location>
        <begin position="1"/>
        <end position="43"/>
    </location>
</feature>
<organism evidence="2 3">
    <name type="scientific">Trichocladium antarcticum</name>
    <dbReference type="NCBI Taxonomy" id="1450529"/>
    <lineage>
        <taxon>Eukaryota</taxon>
        <taxon>Fungi</taxon>
        <taxon>Dikarya</taxon>
        <taxon>Ascomycota</taxon>
        <taxon>Pezizomycotina</taxon>
        <taxon>Sordariomycetes</taxon>
        <taxon>Sordariomycetidae</taxon>
        <taxon>Sordariales</taxon>
        <taxon>Chaetomiaceae</taxon>
        <taxon>Trichocladium</taxon>
    </lineage>
</organism>
<dbReference type="AlphaFoldDB" id="A0AAN6ZE31"/>
<evidence type="ECO:0000256" key="1">
    <source>
        <dbReference type="SAM" id="MobiDB-lite"/>
    </source>
</evidence>
<feature type="compositionally biased region" description="Low complexity" evidence="1">
    <location>
        <begin position="7"/>
        <end position="16"/>
    </location>
</feature>
<gene>
    <name evidence="2" type="ORF">BT67DRAFT_258085</name>
</gene>
<sequence>MGVPNTEEPAAGGPEPLLLPPIHPRTMTKKMIDKKEGDSARVKPTGRLLQQLVEVSEHFYDANVLASPNTGEPRRCPPRFWSSPPINGHHIGGTSNPPCSHQLPRSAPTPESNGSRGWNHHHGQITRRTSAAEPHSALSMLWGPHVRRVEPNTTRRDAHTYGYPYVEDLSSRHSPLQTPPRSLLSFQ</sequence>
<protein>
    <submittedName>
        <fullName evidence="2">Uncharacterized protein</fullName>
    </submittedName>
</protein>
<reference evidence="2" key="2">
    <citation type="submission" date="2023-05" db="EMBL/GenBank/DDBJ databases">
        <authorList>
            <consortium name="Lawrence Berkeley National Laboratory"/>
            <person name="Steindorff A."/>
            <person name="Hensen N."/>
            <person name="Bonometti L."/>
            <person name="Westerberg I."/>
            <person name="Brannstrom I.O."/>
            <person name="Guillou S."/>
            <person name="Cros-Aarteil S."/>
            <person name="Calhoun S."/>
            <person name="Haridas S."/>
            <person name="Kuo A."/>
            <person name="Mondo S."/>
            <person name="Pangilinan J."/>
            <person name="Riley R."/>
            <person name="Labutti K."/>
            <person name="Andreopoulos B."/>
            <person name="Lipzen A."/>
            <person name="Chen C."/>
            <person name="Yanf M."/>
            <person name="Daum C."/>
            <person name="Ng V."/>
            <person name="Clum A."/>
            <person name="Ohm R."/>
            <person name="Martin F."/>
            <person name="Silar P."/>
            <person name="Natvig D."/>
            <person name="Lalanne C."/>
            <person name="Gautier V."/>
            <person name="Ament-Velasquez S.L."/>
            <person name="Kruys A."/>
            <person name="Hutchinson M.I."/>
            <person name="Powell A.J."/>
            <person name="Barry K."/>
            <person name="Miller A.N."/>
            <person name="Grigoriev I.V."/>
            <person name="Debuchy R."/>
            <person name="Gladieux P."/>
            <person name="Thoren M.H."/>
            <person name="Johannesson H."/>
        </authorList>
    </citation>
    <scope>NUCLEOTIDE SEQUENCE</scope>
    <source>
        <strain evidence="2">CBS 123565</strain>
    </source>
</reference>
<comment type="caution">
    <text evidence="2">The sequence shown here is derived from an EMBL/GenBank/DDBJ whole genome shotgun (WGS) entry which is preliminary data.</text>
</comment>
<dbReference type="EMBL" id="MU853405">
    <property type="protein sequence ID" value="KAK4135695.1"/>
    <property type="molecule type" value="Genomic_DNA"/>
</dbReference>
<proteinExistence type="predicted"/>
<accession>A0AAN6ZE31</accession>
<evidence type="ECO:0000313" key="2">
    <source>
        <dbReference type="EMBL" id="KAK4135695.1"/>
    </source>
</evidence>
<name>A0AAN6ZE31_9PEZI</name>
<feature type="compositionally biased region" description="Basic and acidic residues" evidence="1">
    <location>
        <begin position="30"/>
        <end position="41"/>
    </location>
</feature>
<reference evidence="2" key="1">
    <citation type="journal article" date="2023" name="Mol. Phylogenet. Evol.">
        <title>Genome-scale phylogeny and comparative genomics of the fungal order Sordariales.</title>
        <authorList>
            <person name="Hensen N."/>
            <person name="Bonometti L."/>
            <person name="Westerberg I."/>
            <person name="Brannstrom I.O."/>
            <person name="Guillou S."/>
            <person name="Cros-Aarteil S."/>
            <person name="Calhoun S."/>
            <person name="Haridas S."/>
            <person name="Kuo A."/>
            <person name="Mondo S."/>
            <person name="Pangilinan J."/>
            <person name="Riley R."/>
            <person name="LaButti K."/>
            <person name="Andreopoulos B."/>
            <person name="Lipzen A."/>
            <person name="Chen C."/>
            <person name="Yan M."/>
            <person name="Daum C."/>
            <person name="Ng V."/>
            <person name="Clum A."/>
            <person name="Steindorff A."/>
            <person name="Ohm R.A."/>
            <person name="Martin F."/>
            <person name="Silar P."/>
            <person name="Natvig D.O."/>
            <person name="Lalanne C."/>
            <person name="Gautier V."/>
            <person name="Ament-Velasquez S.L."/>
            <person name="Kruys A."/>
            <person name="Hutchinson M.I."/>
            <person name="Powell A.J."/>
            <person name="Barry K."/>
            <person name="Miller A.N."/>
            <person name="Grigoriev I.V."/>
            <person name="Debuchy R."/>
            <person name="Gladieux P."/>
            <person name="Hiltunen Thoren M."/>
            <person name="Johannesson H."/>
        </authorList>
    </citation>
    <scope>NUCLEOTIDE SEQUENCE</scope>
    <source>
        <strain evidence="2">CBS 123565</strain>
    </source>
</reference>
<evidence type="ECO:0000313" key="3">
    <source>
        <dbReference type="Proteomes" id="UP001304895"/>
    </source>
</evidence>
<feature type="region of interest" description="Disordered" evidence="1">
    <location>
        <begin position="167"/>
        <end position="187"/>
    </location>
</feature>
<dbReference type="Proteomes" id="UP001304895">
    <property type="component" value="Unassembled WGS sequence"/>
</dbReference>
<keyword evidence="3" id="KW-1185">Reference proteome</keyword>
<feature type="region of interest" description="Disordered" evidence="1">
    <location>
        <begin position="66"/>
        <end position="134"/>
    </location>
</feature>